<dbReference type="EMBL" id="CP068985">
    <property type="protein sequence ID" value="QYC37706.1"/>
    <property type="molecule type" value="Genomic_DNA"/>
</dbReference>
<proteinExistence type="predicted"/>
<dbReference type="GO" id="GO:0008168">
    <property type="term" value="F:methyltransferase activity"/>
    <property type="evidence" value="ECO:0007669"/>
    <property type="project" value="UniProtKB-KW"/>
</dbReference>
<keyword evidence="3" id="KW-0489">Methyltransferase</keyword>
<keyword evidence="1" id="KW-0227">DNA damage</keyword>
<dbReference type="Proteomes" id="UP000824681">
    <property type="component" value="Chromosome"/>
</dbReference>
<sequence>MSFTEHIAPIFRAALEILRDAGRPMQPAEVREAVAGRVSIDPGQEVLNAHGQVRWHAQLGFRTGEAASLGWMTKRNGWAITPAGVQAVEDFPGIELYRELVRQYRARRQSAQTRTYADPRWKVVLEALARLAPGSWTTYGDIAEVVGMSAQSVGGFMAEAGEAAGAHRVLQSGGKISPGFRWLDPERTDDPREVLEQEGVTFDQYGRAASSQRVTAGKLRAMLSDAGVLRASEPEQEPGWGIPAPFEQFQQNLGYARQLLDGGRNLERLGVGAFDVTDLYRAAWTQSVAALDHWITREIIERGVALALQPGAPRPAKFDKLTLPVALFEKIHHHDAPLAEVFRTHLEQEFEYKTFQNPEKIQEGFAHVSSVKLWVKVAEILTEQDPTSPVTSDGVRARMRDIARRRNNIAHTADHDPDNPGQKLAITAQAAEATIDWLESIAIAIQLALGDPLPTADYDAAPAEAGGLGAVPMSAGERRTTTSRARRKWDEESLLQTIEQYCSNDVARTLLEVYRHAERHPAFRGYYYGEGAYPSATARFSVGTDEVAVWSIYTGASESVLSINFEWMRNRGVAPEVLSELAETLSGLPGWAGVPGQLVAANYAKRPSLTPIALARPAAADIITSSIGALLAAGGEEA</sequence>
<gene>
    <name evidence="3" type="ORF">Nocox_00335</name>
</gene>
<evidence type="ECO:0000259" key="2">
    <source>
        <dbReference type="Pfam" id="PF01035"/>
    </source>
</evidence>
<organism evidence="3 4">
    <name type="scientific">Nonomuraea coxensis DSM 45129</name>
    <dbReference type="NCBI Taxonomy" id="1122611"/>
    <lineage>
        <taxon>Bacteria</taxon>
        <taxon>Bacillati</taxon>
        <taxon>Actinomycetota</taxon>
        <taxon>Actinomycetes</taxon>
        <taxon>Streptosporangiales</taxon>
        <taxon>Streptosporangiaceae</taxon>
        <taxon>Nonomuraea</taxon>
    </lineage>
</organism>
<keyword evidence="4" id="KW-1185">Reference proteome</keyword>
<dbReference type="SUPFAM" id="SSF46767">
    <property type="entry name" value="Methylated DNA-protein cysteine methyltransferase, C-terminal domain"/>
    <property type="match status" value="1"/>
</dbReference>
<dbReference type="GO" id="GO:0032259">
    <property type="term" value="P:methylation"/>
    <property type="evidence" value="ECO:0007669"/>
    <property type="project" value="UniProtKB-KW"/>
</dbReference>
<dbReference type="RefSeq" id="WP_020547023.1">
    <property type="nucleotide sequence ID" value="NZ_CP068985.1"/>
</dbReference>
<evidence type="ECO:0000313" key="4">
    <source>
        <dbReference type="Proteomes" id="UP000824681"/>
    </source>
</evidence>
<accession>A0ABX8TR51</accession>
<dbReference type="Pfam" id="PF01035">
    <property type="entry name" value="DNA_binding_1"/>
    <property type="match status" value="1"/>
</dbReference>
<feature type="domain" description="Methylated-DNA-[protein]-cysteine S-methyltransferase DNA binding" evidence="2">
    <location>
        <begin position="122"/>
        <end position="200"/>
    </location>
</feature>
<keyword evidence="3" id="KW-0808">Transferase</keyword>
<dbReference type="Gene3D" id="1.10.10.10">
    <property type="entry name" value="Winged helix-like DNA-binding domain superfamily/Winged helix DNA-binding domain"/>
    <property type="match status" value="1"/>
</dbReference>
<name>A0ABX8TR51_9ACTN</name>
<protein>
    <submittedName>
        <fullName evidence="3">6-O-methylguanine DNA methyltransferase, DNA binding domain</fullName>
    </submittedName>
</protein>
<reference evidence="3 4" key="1">
    <citation type="journal article" date="2021" name="ACS Chem. Biol.">
        <title>Genomic-Led Discovery of a Novel Glycopeptide Antibiotic by Nonomuraea coxensis DSM 45129.</title>
        <authorList>
            <person name="Yushchuk O."/>
            <person name="Vior N.M."/>
            <person name="Andreo-Vidal A."/>
            <person name="Berini F."/>
            <person name="Ruckert C."/>
            <person name="Busche T."/>
            <person name="Binda E."/>
            <person name="Kalinowski J."/>
            <person name="Truman A.W."/>
            <person name="Marinelli F."/>
        </authorList>
    </citation>
    <scope>NUCLEOTIDE SEQUENCE [LARGE SCALE GENOMIC DNA]</scope>
    <source>
        <strain evidence="3 4">DSM 45129</strain>
    </source>
</reference>
<evidence type="ECO:0000313" key="3">
    <source>
        <dbReference type="EMBL" id="QYC37706.1"/>
    </source>
</evidence>
<dbReference type="InterPro" id="IPR014048">
    <property type="entry name" value="MethylDNA_cys_MeTrfase_DNA-bd"/>
</dbReference>
<evidence type="ECO:0000256" key="1">
    <source>
        <dbReference type="ARBA" id="ARBA00022763"/>
    </source>
</evidence>
<dbReference type="InterPro" id="IPR036217">
    <property type="entry name" value="MethylDNA_cys_MeTrfase_DNAb"/>
</dbReference>
<dbReference type="InterPro" id="IPR036388">
    <property type="entry name" value="WH-like_DNA-bd_sf"/>
</dbReference>